<name>A0A382BPC3_9ZZZZ</name>
<proteinExistence type="predicted"/>
<feature type="non-terminal residue" evidence="1">
    <location>
        <position position="124"/>
    </location>
</feature>
<reference evidence="1" key="1">
    <citation type="submission" date="2018-05" db="EMBL/GenBank/DDBJ databases">
        <authorList>
            <person name="Lanie J.A."/>
            <person name="Ng W.-L."/>
            <person name="Kazmierczak K.M."/>
            <person name="Andrzejewski T.M."/>
            <person name="Davidsen T.M."/>
            <person name="Wayne K.J."/>
            <person name="Tettelin H."/>
            <person name="Glass J.I."/>
            <person name="Rusch D."/>
            <person name="Podicherti R."/>
            <person name="Tsui H.-C.T."/>
            <person name="Winkler M.E."/>
        </authorList>
    </citation>
    <scope>NUCLEOTIDE SEQUENCE</scope>
</reference>
<dbReference type="EMBL" id="UINC01030702">
    <property type="protein sequence ID" value="SVB15524.1"/>
    <property type="molecule type" value="Genomic_DNA"/>
</dbReference>
<sequence>MISRQLIDNFTQLFKEKKYQELILKSNELTSIEQRPAGLSNLIGLSKVLLKQASKKNIISALDDFKDAYLKAKKEIYGMEALCNLITISTQNCSKYPELFDVLRNTEKLYLEAESNFKNNEKLL</sequence>
<evidence type="ECO:0000313" key="1">
    <source>
        <dbReference type="EMBL" id="SVB15524.1"/>
    </source>
</evidence>
<organism evidence="1">
    <name type="scientific">marine metagenome</name>
    <dbReference type="NCBI Taxonomy" id="408172"/>
    <lineage>
        <taxon>unclassified sequences</taxon>
        <taxon>metagenomes</taxon>
        <taxon>ecological metagenomes</taxon>
    </lineage>
</organism>
<protein>
    <submittedName>
        <fullName evidence="1">Uncharacterized protein</fullName>
    </submittedName>
</protein>
<gene>
    <name evidence="1" type="ORF">METZ01_LOCUS168378</name>
</gene>
<dbReference type="AlphaFoldDB" id="A0A382BPC3"/>
<accession>A0A382BPC3</accession>